<evidence type="ECO:0000256" key="5">
    <source>
        <dbReference type="ARBA" id="ARBA00022840"/>
    </source>
</evidence>
<dbReference type="Proteomes" id="UP000246132">
    <property type="component" value="Unassembled WGS sequence"/>
</dbReference>
<dbReference type="GO" id="GO:0033863">
    <property type="term" value="F:ribose 1,5-bisphosphate phosphokinase activity"/>
    <property type="evidence" value="ECO:0007669"/>
    <property type="project" value="UniProtKB-UniRule"/>
</dbReference>
<dbReference type="GO" id="GO:0005524">
    <property type="term" value="F:ATP binding"/>
    <property type="evidence" value="ECO:0007669"/>
    <property type="project" value="UniProtKB-KW"/>
</dbReference>
<evidence type="ECO:0000256" key="3">
    <source>
        <dbReference type="ARBA" id="ARBA00022679"/>
    </source>
</evidence>
<comment type="similarity">
    <text evidence="6">Belongs to the ribose 1,5-bisphosphokinase family.</text>
</comment>
<dbReference type="NCBIfam" id="TIGR02322">
    <property type="entry name" value="phosphon_PhnN"/>
    <property type="match status" value="1"/>
</dbReference>
<dbReference type="EC" id="2.7.4.23" evidence="6"/>
<dbReference type="InterPro" id="IPR008145">
    <property type="entry name" value="GK/Ca_channel_bsu"/>
</dbReference>
<feature type="domain" description="Guanylate kinase/L-type calcium channel beta subunit" evidence="7">
    <location>
        <begin position="1"/>
        <end position="179"/>
    </location>
</feature>
<dbReference type="InterPro" id="IPR012699">
    <property type="entry name" value="PhnN"/>
</dbReference>
<organism evidence="8 9">
    <name type="scientific">Oceaniradius stylonematis</name>
    <dbReference type="NCBI Taxonomy" id="2184161"/>
    <lineage>
        <taxon>Bacteria</taxon>
        <taxon>Pseudomonadati</taxon>
        <taxon>Pseudomonadota</taxon>
        <taxon>Alphaproteobacteria</taxon>
        <taxon>Hyphomicrobiales</taxon>
        <taxon>Ahrensiaceae</taxon>
        <taxon>Oceaniradius</taxon>
    </lineage>
</organism>
<dbReference type="GO" id="GO:0019634">
    <property type="term" value="P:organic phosphonate metabolic process"/>
    <property type="evidence" value="ECO:0007669"/>
    <property type="project" value="UniProtKB-UniRule"/>
</dbReference>
<dbReference type="SUPFAM" id="SSF52540">
    <property type="entry name" value="P-loop containing nucleoside triphosphate hydrolases"/>
    <property type="match status" value="1"/>
</dbReference>
<evidence type="ECO:0000256" key="4">
    <source>
        <dbReference type="ARBA" id="ARBA00022741"/>
    </source>
</evidence>
<accession>A0A3A8AFM8</accession>
<name>A0A3A8AFM8_9HYPH</name>
<dbReference type="InterPro" id="IPR027417">
    <property type="entry name" value="P-loop_NTPase"/>
</dbReference>
<comment type="caution">
    <text evidence="6">Lacks conserved residue(s) required for the propagation of feature annotation.</text>
</comment>
<keyword evidence="5 6" id="KW-0067">ATP-binding</keyword>
<dbReference type="GO" id="GO:0006015">
    <property type="term" value="P:5-phosphoribose 1-diphosphate biosynthetic process"/>
    <property type="evidence" value="ECO:0007669"/>
    <property type="project" value="UniProtKB-UniRule"/>
</dbReference>
<keyword evidence="3 6" id="KW-0808">Transferase</keyword>
<dbReference type="SMART" id="SM00072">
    <property type="entry name" value="GuKc"/>
    <property type="match status" value="1"/>
</dbReference>
<dbReference type="OrthoDB" id="341217at2"/>
<proteinExistence type="inferred from homology"/>
<evidence type="ECO:0000256" key="1">
    <source>
        <dbReference type="ARBA" id="ARBA00000373"/>
    </source>
</evidence>
<dbReference type="HAMAP" id="MF_00836">
    <property type="entry name" value="PhnN"/>
    <property type="match status" value="1"/>
</dbReference>
<comment type="catalytic activity">
    <reaction evidence="1 6">
        <text>alpha-D-ribose 1,5-bisphosphate + ATP = 5-phospho-alpha-D-ribose 1-diphosphate + ADP</text>
        <dbReference type="Rhea" id="RHEA:20109"/>
        <dbReference type="ChEBI" id="CHEBI:30616"/>
        <dbReference type="ChEBI" id="CHEBI:58017"/>
        <dbReference type="ChEBI" id="CHEBI:68688"/>
        <dbReference type="ChEBI" id="CHEBI:456216"/>
        <dbReference type="EC" id="2.7.4.23"/>
    </reaction>
</comment>
<evidence type="ECO:0000256" key="6">
    <source>
        <dbReference type="HAMAP-Rule" id="MF_00836"/>
    </source>
</evidence>
<reference evidence="8 9" key="1">
    <citation type="journal article" date="2018" name="Int. J. Syst. Bacteriol.">
        <title>Oceaniradius stylonemae gen. nov., sp. nov., isolated from a red alga, Stylonema cornu-cervi.</title>
        <authorList>
            <person name="Jeong S."/>
        </authorList>
    </citation>
    <scope>NUCLEOTIDE SEQUENCE [LARGE SCALE GENOMIC DNA]</scope>
    <source>
        <strain evidence="8 9">StC1</strain>
    </source>
</reference>
<dbReference type="Gene3D" id="3.40.50.300">
    <property type="entry name" value="P-loop containing nucleotide triphosphate hydrolases"/>
    <property type="match status" value="1"/>
</dbReference>
<evidence type="ECO:0000259" key="7">
    <source>
        <dbReference type="SMART" id="SM00072"/>
    </source>
</evidence>
<evidence type="ECO:0000313" key="9">
    <source>
        <dbReference type="Proteomes" id="UP000246132"/>
    </source>
</evidence>
<dbReference type="EMBL" id="QFWV02000001">
    <property type="protein sequence ID" value="RKF08675.1"/>
    <property type="molecule type" value="Genomic_DNA"/>
</dbReference>
<comment type="function">
    <text evidence="6">Catalyzes the phosphorylation of ribose 1,5-bisphosphate to 5-phospho-D-ribosyl alpha-1-diphosphate (PRPP).</text>
</comment>
<comment type="caution">
    <text evidence="8">The sequence shown here is derived from an EMBL/GenBank/DDBJ whole genome shotgun (WGS) entry which is preliminary data.</text>
</comment>
<gene>
    <name evidence="6 8" type="primary">phnN</name>
    <name evidence="8" type="ORF">DEM25_001065</name>
</gene>
<evidence type="ECO:0000256" key="2">
    <source>
        <dbReference type="ARBA" id="ARBA00005069"/>
    </source>
</evidence>
<comment type="pathway">
    <text evidence="2 6">Metabolic intermediate biosynthesis; 5-phospho-alpha-D-ribose 1-diphosphate biosynthesis; 5-phospho-alpha-D-ribose 1-diphosphate from D-ribose 5-phosphate (route II): step 3/3.</text>
</comment>
<keyword evidence="4 6" id="KW-0547">Nucleotide-binding</keyword>
<protein>
    <recommendedName>
        <fullName evidence="6">Ribose 1,5-bisphosphate phosphokinase PhnN</fullName>
        <ecNumber evidence="6">2.7.4.23</ecNumber>
    </recommendedName>
    <alternativeName>
        <fullName evidence="6">Ribose 1,5-bisphosphokinase</fullName>
    </alternativeName>
</protein>
<keyword evidence="9" id="KW-1185">Reference proteome</keyword>
<evidence type="ECO:0000313" key="8">
    <source>
        <dbReference type="EMBL" id="RKF08675.1"/>
    </source>
</evidence>
<sequence length="194" mass="20806">MLFAVVGRSGVGKDSVINHARAALACDHRVLFVRRVISRPADSRGEDHDPVTEDQFRRLLAEGAFCAEWQAHGLHYGIPTAVLDHVETGGVAIVNGSRQALDRLFDRFPHVQVVEIVADPEVIAARLAARGRETAEQIAGRLRRSVPAYRGADTAVTIDNSGPLAIAGDALADLVRARLSGAVARLRPVLTNPG</sequence>
<dbReference type="UniPathway" id="UPA00087">
    <property type="reaction ID" value="UER00175"/>
</dbReference>
<keyword evidence="8" id="KW-0418">Kinase</keyword>
<dbReference type="AlphaFoldDB" id="A0A3A8AFM8"/>